<dbReference type="AlphaFoldDB" id="A0A438VSP9"/>
<keyword evidence="1" id="KW-1133">Transmembrane helix</keyword>
<dbReference type="GO" id="GO:0005548">
    <property type="term" value="F:phospholipid transporter activity"/>
    <property type="evidence" value="ECO:0007669"/>
    <property type="project" value="TreeGrafter"/>
</dbReference>
<feature type="non-terminal residue" evidence="2">
    <location>
        <position position="1"/>
    </location>
</feature>
<gene>
    <name evidence="2" type="ORF">EC518_14595</name>
</gene>
<feature type="transmembrane region" description="Helical" evidence="1">
    <location>
        <begin position="6"/>
        <end position="25"/>
    </location>
</feature>
<organism evidence="2 3">
    <name type="scientific">Helicobacter pylori</name>
    <name type="common">Campylobacter pylori</name>
    <dbReference type="NCBI Taxonomy" id="210"/>
    <lineage>
        <taxon>Bacteria</taxon>
        <taxon>Pseudomonadati</taxon>
        <taxon>Campylobacterota</taxon>
        <taxon>Epsilonproteobacteria</taxon>
        <taxon>Campylobacterales</taxon>
        <taxon>Helicobacteraceae</taxon>
        <taxon>Helicobacter</taxon>
    </lineage>
</organism>
<name>A0A438VSP9_HELPX</name>
<reference evidence="2 3" key="1">
    <citation type="submission" date="2018-11" db="EMBL/GenBank/DDBJ databases">
        <title>Genetic determinants and prediction of antibiotic resistance phenotypes in Helicobacter pylori.</title>
        <authorList>
            <person name="Wagner K."/>
        </authorList>
    </citation>
    <scope>NUCLEOTIDE SEQUENCE [LARGE SCALE GENOMIC DNA]</scope>
    <source>
        <strain evidence="2 3">ZH70</strain>
    </source>
</reference>
<sequence>HFLVGIVKAPFWGFAIAMVGCMRGFEVKGDTESIGRLTTISVVNALFWIIFLDAIFSILFSKLNI</sequence>
<dbReference type="Proteomes" id="UP000289022">
    <property type="component" value="Unassembled WGS sequence"/>
</dbReference>
<feature type="transmembrane region" description="Helical" evidence="1">
    <location>
        <begin position="37"/>
        <end position="60"/>
    </location>
</feature>
<comment type="caution">
    <text evidence="2">The sequence shown here is derived from an EMBL/GenBank/DDBJ whole genome shotgun (WGS) entry which is preliminary data.</text>
</comment>
<dbReference type="PANTHER" id="PTHR30188:SF3">
    <property type="entry name" value="ABC TRANSPORTER PERMEASE"/>
    <property type="match status" value="1"/>
</dbReference>
<dbReference type="GO" id="GO:0043190">
    <property type="term" value="C:ATP-binding cassette (ABC) transporter complex"/>
    <property type="evidence" value="ECO:0007669"/>
    <property type="project" value="InterPro"/>
</dbReference>
<dbReference type="EMBL" id="RJGP01001524">
    <property type="protein sequence ID" value="RVZ13594.1"/>
    <property type="molecule type" value="Genomic_DNA"/>
</dbReference>
<proteinExistence type="predicted"/>
<keyword evidence="1" id="KW-0472">Membrane</keyword>
<accession>A0A438VSP9</accession>
<evidence type="ECO:0000313" key="3">
    <source>
        <dbReference type="Proteomes" id="UP000289022"/>
    </source>
</evidence>
<dbReference type="Pfam" id="PF02405">
    <property type="entry name" value="MlaE"/>
    <property type="match status" value="1"/>
</dbReference>
<dbReference type="InterPro" id="IPR030802">
    <property type="entry name" value="Permease_MalE"/>
</dbReference>
<evidence type="ECO:0000256" key="1">
    <source>
        <dbReference type="SAM" id="Phobius"/>
    </source>
</evidence>
<protein>
    <submittedName>
        <fullName evidence="2">ABC transporter</fullName>
    </submittedName>
</protein>
<keyword evidence="1" id="KW-0812">Transmembrane</keyword>
<evidence type="ECO:0000313" key="2">
    <source>
        <dbReference type="EMBL" id="RVZ13594.1"/>
    </source>
</evidence>
<dbReference type="PANTHER" id="PTHR30188">
    <property type="entry name" value="ABC TRANSPORTER PERMEASE PROTEIN-RELATED"/>
    <property type="match status" value="1"/>
</dbReference>